<dbReference type="Proteomes" id="UP001345219">
    <property type="component" value="Chromosome 21"/>
</dbReference>
<keyword evidence="10" id="KW-1185">Reference proteome</keyword>
<evidence type="ECO:0000256" key="2">
    <source>
        <dbReference type="ARBA" id="ARBA00022763"/>
    </source>
</evidence>
<dbReference type="PANTHER" id="PTHR11289">
    <property type="entry name" value="BREAST CANCER TYPE 2 SUSCEPTIBILITY PROTEIN BRCA2"/>
    <property type="match status" value="1"/>
</dbReference>
<name>A0AAN7H4B7_9MYRT</name>
<comment type="caution">
    <text evidence="9">The sequence shown here is derived from an EMBL/GenBank/DDBJ whole genome shotgun (WGS) entry which is preliminary data.</text>
</comment>
<dbReference type="InterPro" id="IPR012340">
    <property type="entry name" value="NA-bd_OB-fold"/>
</dbReference>
<dbReference type="InterPro" id="IPR015525">
    <property type="entry name" value="BRCA2"/>
</dbReference>
<dbReference type="Pfam" id="PF00634">
    <property type="entry name" value="BRCA2"/>
    <property type="match status" value="2"/>
</dbReference>
<evidence type="ECO:0000259" key="7">
    <source>
        <dbReference type="Pfam" id="PF09103"/>
    </source>
</evidence>
<dbReference type="SUPFAM" id="SSF50249">
    <property type="entry name" value="Nucleic acid-binding proteins"/>
    <property type="match status" value="3"/>
</dbReference>
<evidence type="ECO:0000256" key="3">
    <source>
        <dbReference type="ARBA" id="ARBA00023125"/>
    </source>
</evidence>
<keyword evidence="4" id="KW-0233">DNA recombination</keyword>
<keyword evidence="3" id="KW-0238">DNA-binding</keyword>
<feature type="region of interest" description="Disordered" evidence="6">
    <location>
        <begin position="406"/>
        <end position="438"/>
    </location>
</feature>
<evidence type="ECO:0000256" key="4">
    <source>
        <dbReference type="ARBA" id="ARBA00023172"/>
    </source>
</evidence>
<dbReference type="InterPro" id="IPR036315">
    <property type="entry name" value="BRCA2_hlx_sf"/>
</dbReference>
<protein>
    <recommendedName>
        <fullName evidence="11">Tower domain-containing protein</fullName>
    </recommendedName>
</protein>
<keyword evidence="5" id="KW-0234">DNA repair</keyword>
<evidence type="ECO:0000313" key="9">
    <source>
        <dbReference type="EMBL" id="KAK4749517.1"/>
    </source>
</evidence>
<dbReference type="Pfam" id="PF09103">
    <property type="entry name" value="BRCA-2_OB1"/>
    <property type="match status" value="1"/>
</dbReference>
<feature type="domain" description="Breast cancer type 2 susceptibility protein helical" evidence="8">
    <location>
        <begin position="478"/>
        <end position="564"/>
    </location>
</feature>
<dbReference type="PROSITE" id="PS50138">
    <property type="entry name" value="BRCA2_REPEAT"/>
    <property type="match status" value="2"/>
</dbReference>
<dbReference type="InterPro" id="IPR015187">
    <property type="entry name" value="BRCA2_OB_1"/>
</dbReference>
<evidence type="ECO:0000256" key="5">
    <source>
        <dbReference type="ARBA" id="ARBA00023204"/>
    </source>
</evidence>
<feature type="compositionally biased region" description="Polar residues" evidence="6">
    <location>
        <begin position="206"/>
        <end position="221"/>
    </location>
</feature>
<dbReference type="InterPro" id="IPR015252">
    <property type="entry name" value="BRCA2_hlx"/>
</dbReference>
<dbReference type="GO" id="GO:0000724">
    <property type="term" value="P:double-strand break repair via homologous recombination"/>
    <property type="evidence" value="ECO:0007669"/>
    <property type="project" value="InterPro"/>
</dbReference>
<evidence type="ECO:0008006" key="11">
    <source>
        <dbReference type="Google" id="ProtNLM"/>
    </source>
</evidence>
<evidence type="ECO:0000313" key="10">
    <source>
        <dbReference type="Proteomes" id="UP001345219"/>
    </source>
</evidence>
<dbReference type="GO" id="GO:0003677">
    <property type="term" value="F:DNA binding"/>
    <property type="evidence" value="ECO:0007669"/>
    <property type="project" value="UniProtKB-KW"/>
</dbReference>
<accession>A0AAN7H4B7</accession>
<sequence length="1091" mass="119863">MSTWRLISTDGGEYRWEPSGRAPLAHLGCSEANGDRARFPSMTDLLLQGRSRLVENDGFSATGSSAMFRTGLGKPVAVKQSSMAKALSIMRDDDLSHKGSVNKEGCGPGNTSLFQTGSGKMVSVSSAGLVRAKRLLGLEEDDEGYPSEVFGLPRKSLSNYNGYGGMNSSSWEKVDMKVAGVIEGSVSGSRLAYINDSDERRPKHLASNSLQPKMHGSSTKPASIKFQTAGGRSISISSDALKRARSLLGDPELGNFLDDGSLNDYPSNKENETPPSLHHQVTLKHADAVSFASSVRHSTNVGCSLNPSKKIKGGSNLIAQFNAAASDRPDGSGSDLDALRTPWVNGSPTLSYPTVTKVRESQKNCDINPPGQVLADISNRNGKVYSNNESNTLEARFGSKISASPFKRPRTSKFSTPLKSNSTLVPSGLSKSSVQPPPTMKVSTRYPFVLPRQSMKEYFGGPPLHMGTSYNIGGISSDEAVNFMFPDDSGLNCIGIEAFFHMLIQSGASGQRVPKTWVANHYRWIVWKLACYERCYPAKTLGKFFTVSNVLEELKYRYEREVNHGHRSAIKRILEGDASPSSMLIVCVSAICLNCDLSNDGSDVASERNNSQMKLELTDGWYSMDALLDAFLSNLCRSGKIFIGQKLRICGARLCGWDAPVSPLEATKSVKLLLHANGTHRAHWDDQLGFCKGHYGPLAFRCIKSNGGPVPQTLVGVTRIYPILFKESVSGGGSIVRSERMELEVCQMHNQRRTAIIDGVISEFQRDEDFHIYNEDDSEEGAKVSKLLETAEEPELLMADMSPEQLNAFAAYRSKMEGTRQSNIEKSIEKALQDAGLRKREVTPFMRVRVVGLRSKRCRRHCGPGKGLITIWNPSERMQHELVEGQAYVFSGLLPINSASDHIYLQGRGSTVKWRSLTSVESKHFRPFFSPRDAILLSRLGEVSLSSEFDTAALVLYVGEVFITDHQRKQWVFVTDGSTDDLHVGGLSHSLLAINFCWPYTNEISYVPFNPNLVGSTVGFCNLIKKAKDQMNQLWVADAMENSTYSLAFDSPLCSHLKDASVSIQAWAKMSDLTINKLRERVLFIVGDCKG</sequence>
<evidence type="ECO:0000256" key="6">
    <source>
        <dbReference type="SAM" id="MobiDB-lite"/>
    </source>
</evidence>
<feature type="domain" description="BRCA2 OB1" evidence="7">
    <location>
        <begin position="568"/>
        <end position="692"/>
    </location>
</feature>
<evidence type="ECO:0000259" key="8">
    <source>
        <dbReference type="Pfam" id="PF09169"/>
    </source>
</evidence>
<keyword evidence="1" id="KW-0677">Repeat</keyword>
<dbReference type="SUPFAM" id="SSF81872">
    <property type="entry name" value="BRCA2 helical domain"/>
    <property type="match status" value="1"/>
</dbReference>
<dbReference type="Pfam" id="PF09169">
    <property type="entry name" value="BRCA-2_helical"/>
    <property type="match status" value="1"/>
</dbReference>
<keyword evidence="2" id="KW-0227">DNA damage</keyword>
<reference evidence="9 10" key="1">
    <citation type="journal article" date="2023" name="Hortic Res">
        <title>Pangenome of water caltrop reveals structural variations and asymmetric subgenome divergence after allopolyploidization.</title>
        <authorList>
            <person name="Zhang X."/>
            <person name="Chen Y."/>
            <person name="Wang L."/>
            <person name="Yuan Y."/>
            <person name="Fang M."/>
            <person name="Shi L."/>
            <person name="Lu R."/>
            <person name="Comes H.P."/>
            <person name="Ma Y."/>
            <person name="Chen Y."/>
            <person name="Huang G."/>
            <person name="Zhou Y."/>
            <person name="Zheng Z."/>
            <person name="Qiu Y."/>
        </authorList>
    </citation>
    <scope>NUCLEOTIDE SEQUENCE [LARGE SCALE GENOMIC DNA]</scope>
    <source>
        <tissue evidence="9">Roots</tissue>
    </source>
</reference>
<evidence type="ECO:0000256" key="1">
    <source>
        <dbReference type="ARBA" id="ARBA00022737"/>
    </source>
</evidence>
<dbReference type="PANTHER" id="PTHR11289:SF0">
    <property type="entry name" value="BREAST CANCER TYPE 2 SUSCEPTIBILITY PROTEIN"/>
    <property type="match status" value="1"/>
</dbReference>
<gene>
    <name evidence="9" type="ORF">SAY87_026966</name>
</gene>
<dbReference type="InterPro" id="IPR002093">
    <property type="entry name" value="BRCA2_repeat"/>
</dbReference>
<dbReference type="FunFam" id="2.40.50.140:FF:000262">
    <property type="entry name" value="Protein BREAST CANCER SUSCEPTIBILITY 2 homolog B"/>
    <property type="match status" value="1"/>
</dbReference>
<dbReference type="CDD" id="cd04493">
    <property type="entry name" value="BRCA2DBD_OB1"/>
    <property type="match status" value="1"/>
</dbReference>
<dbReference type="SUPFAM" id="SSF81878">
    <property type="entry name" value="BRCA2 tower domain"/>
    <property type="match status" value="1"/>
</dbReference>
<feature type="region of interest" description="Disordered" evidence="6">
    <location>
        <begin position="196"/>
        <end position="223"/>
    </location>
</feature>
<dbReference type="Gene3D" id="2.40.50.140">
    <property type="entry name" value="Nucleic acid-binding proteins"/>
    <property type="match status" value="3"/>
</dbReference>
<dbReference type="EMBL" id="JAXIOK010000018">
    <property type="protein sequence ID" value="KAK4749517.1"/>
    <property type="molecule type" value="Genomic_DNA"/>
</dbReference>
<proteinExistence type="predicted"/>
<dbReference type="AlphaFoldDB" id="A0AAN7H4B7"/>
<dbReference type="GO" id="GO:0006355">
    <property type="term" value="P:regulation of DNA-templated transcription"/>
    <property type="evidence" value="ECO:0007669"/>
    <property type="project" value="TreeGrafter"/>
</dbReference>
<organism evidence="9 10">
    <name type="scientific">Trapa incisa</name>
    <dbReference type="NCBI Taxonomy" id="236973"/>
    <lineage>
        <taxon>Eukaryota</taxon>
        <taxon>Viridiplantae</taxon>
        <taxon>Streptophyta</taxon>
        <taxon>Embryophyta</taxon>
        <taxon>Tracheophyta</taxon>
        <taxon>Spermatophyta</taxon>
        <taxon>Magnoliopsida</taxon>
        <taxon>eudicotyledons</taxon>
        <taxon>Gunneridae</taxon>
        <taxon>Pentapetalae</taxon>
        <taxon>rosids</taxon>
        <taxon>malvids</taxon>
        <taxon>Myrtales</taxon>
        <taxon>Lythraceae</taxon>
        <taxon>Trapa</taxon>
    </lineage>
</organism>
<feature type="compositionally biased region" description="Polar residues" evidence="6">
    <location>
        <begin position="412"/>
        <end position="434"/>
    </location>
</feature>